<reference evidence="1 2" key="1">
    <citation type="submission" date="2019-11" db="EMBL/GenBank/DDBJ databases">
        <title>Venturia inaequalis Genome Resource.</title>
        <authorList>
            <person name="Lichtner F.J."/>
        </authorList>
    </citation>
    <scope>NUCLEOTIDE SEQUENCE [LARGE SCALE GENOMIC DNA]</scope>
    <source>
        <strain evidence="1">Bline_iso_100314</strain>
    </source>
</reference>
<protein>
    <submittedName>
        <fullName evidence="1">Uncharacterized protein</fullName>
    </submittedName>
</protein>
<name>A0A8H3YYY8_VENIN</name>
<dbReference type="AlphaFoldDB" id="A0A8H3YYY8"/>
<dbReference type="EMBL" id="WNWQ01000195">
    <property type="protein sequence ID" value="KAE9974787.1"/>
    <property type="molecule type" value="Genomic_DNA"/>
</dbReference>
<proteinExistence type="predicted"/>
<evidence type="ECO:0000313" key="1">
    <source>
        <dbReference type="EMBL" id="KAE9974787.1"/>
    </source>
</evidence>
<dbReference type="Proteomes" id="UP000433883">
    <property type="component" value="Unassembled WGS sequence"/>
</dbReference>
<gene>
    <name evidence="1" type="ORF">BLS_002899</name>
</gene>
<comment type="caution">
    <text evidence="1">The sequence shown here is derived from an EMBL/GenBank/DDBJ whole genome shotgun (WGS) entry which is preliminary data.</text>
</comment>
<evidence type="ECO:0000313" key="2">
    <source>
        <dbReference type="Proteomes" id="UP000433883"/>
    </source>
</evidence>
<sequence>MVQVISPNEFKTKFNDTENPLPKYIVFDTLDAVIVSLDASSPASDPVESLIQGLVEYLKCDPLGSQIRLRKLLQAFHDNTMHSKHAERKALRNLTKTSLDSKNMLHELMKGIVAIVSNNPILTQGTSEKAAFYRTLDAQQSKLQLRLTAQSTKPPQWLDRAVVLIRSLHRMFWMYTTNGTYTDVIEKDGKLNFTKDKRQQTPLEFIWSTSPFDQVDKKDMEAIFSTDKCEEILTQLAPLIIFILKDSCTLEARNVVVKPGPRPSCMKVLLESLTQDVKIDEKHWVIQATPHSGQDFAIDLTGAQYGYDEVLQPWNDFEAQRVKAFRYNIPLTDMRLAGDTNHDEEREAMLASIESNKQNVDPRQFKLMDAYWEAPRLVVKAMQLSLENWLRNEKLDIGKLFHLGEDYNDKATHLLLTMTKSVEDLITTMKKTEKYLVFLDSRGVKGLREFPDK</sequence>
<accession>A0A8H3YYY8</accession>
<organism evidence="1 2">
    <name type="scientific">Venturia inaequalis</name>
    <name type="common">Apple scab fungus</name>
    <dbReference type="NCBI Taxonomy" id="5025"/>
    <lineage>
        <taxon>Eukaryota</taxon>
        <taxon>Fungi</taxon>
        <taxon>Dikarya</taxon>
        <taxon>Ascomycota</taxon>
        <taxon>Pezizomycotina</taxon>
        <taxon>Dothideomycetes</taxon>
        <taxon>Pleosporomycetidae</taxon>
        <taxon>Venturiales</taxon>
        <taxon>Venturiaceae</taxon>
        <taxon>Venturia</taxon>
    </lineage>
</organism>